<protein>
    <recommendedName>
        <fullName evidence="4">FYVE-type domain-containing protein</fullName>
    </recommendedName>
</protein>
<dbReference type="Proteomes" id="UP000469452">
    <property type="component" value="Unassembled WGS sequence"/>
</dbReference>
<feature type="region of interest" description="Disordered" evidence="1">
    <location>
        <begin position="388"/>
        <end position="452"/>
    </location>
</feature>
<sequence>MAILSARDVFATPPLTASVIDELKAQALATATLVIERSQQAGTTPSWSLVSSDNALRIFKANDSVVSSNFLHCGQLQVCAPLADVVELLRTDTPAHATAFKQRFGKDIMTTSTLYTLEPPTADTPNHRILISWLAFQSPMKNVVMNRDVLVLEVRPPKNNPQGRVRSKLESTSYYQRPLIWVLLEMCCNFLLVASRLCHREFSFQGRRGWVRAGRSIQLPGCPNLEASCGLVRMQNYGSGHVLIESVDKPGFLDMSYVTEVDMQVGASEWAVDAFRSRDFLIEKAIARRCQSLVEIERYLQGHINNSQAMVVYTYNSLKATTSRKALRRHCCLCDKRFGPLSKKVSCSQCPLVMCRRCDREWQLKSHAHDKSMCTSCALGSANTPTMTDAGQSTTTHLQAGDRGWNSESSLSSRRDDSTGLRPLVVEEADDFNSSSNSSSSSRKDSSYDMTAPRRRQYQPCVLYKANSLGGFVLLRTNTTTPVVFDRMG</sequence>
<dbReference type="SUPFAM" id="SSF57903">
    <property type="entry name" value="FYVE/PHD zinc finger"/>
    <property type="match status" value="1"/>
</dbReference>
<dbReference type="EMBL" id="VJMI01016095">
    <property type="protein sequence ID" value="KAF0721255.1"/>
    <property type="molecule type" value="Genomic_DNA"/>
</dbReference>
<proteinExistence type="predicted"/>
<evidence type="ECO:0008006" key="4">
    <source>
        <dbReference type="Google" id="ProtNLM"/>
    </source>
</evidence>
<comment type="caution">
    <text evidence="2">The sequence shown here is derived from an EMBL/GenBank/DDBJ whole genome shotgun (WGS) entry which is preliminary data.</text>
</comment>
<dbReference type="InterPro" id="IPR011011">
    <property type="entry name" value="Znf_FYVE_PHD"/>
</dbReference>
<dbReference type="VEuPathDB" id="FungiDB:H257_08931"/>
<dbReference type="Gene3D" id="3.30.40.10">
    <property type="entry name" value="Zinc/RING finger domain, C3HC4 (zinc finger)"/>
    <property type="match status" value="1"/>
</dbReference>
<reference evidence="2 3" key="1">
    <citation type="submission" date="2019-06" db="EMBL/GenBank/DDBJ databases">
        <title>Genomics analysis of Aphanomyces spp. identifies a new class of oomycete effector associated with host adaptation.</title>
        <authorList>
            <person name="Gaulin E."/>
        </authorList>
    </citation>
    <scope>NUCLEOTIDE SEQUENCE [LARGE SCALE GENOMIC DNA]</scope>
    <source>
        <strain evidence="2 3">E</strain>
    </source>
</reference>
<dbReference type="PANTHER" id="PTHR13510:SF44">
    <property type="entry name" value="RABENOSYN-5"/>
    <property type="match status" value="1"/>
</dbReference>
<dbReference type="InterPro" id="IPR023393">
    <property type="entry name" value="START-like_dom_sf"/>
</dbReference>
<feature type="compositionally biased region" description="Polar residues" evidence="1">
    <location>
        <begin position="388"/>
        <end position="398"/>
    </location>
</feature>
<dbReference type="InterPro" id="IPR052727">
    <property type="entry name" value="Rab4/Rab5_effector"/>
</dbReference>
<accession>A0A6A5A353</accession>
<dbReference type="Gene3D" id="3.30.530.20">
    <property type="match status" value="1"/>
</dbReference>
<dbReference type="PANTHER" id="PTHR13510">
    <property type="entry name" value="FYVE-FINGER-CONTAINING RAB5 EFFECTOR PROTEIN RABENOSYN-5-RELATED"/>
    <property type="match status" value="1"/>
</dbReference>
<evidence type="ECO:0000256" key="1">
    <source>
        <dbReference type="SAM" id="MobiDB-lite"/>
    </source>
</evidence>
<organism evidence="2 3">
    <name type="scientific">Aphanomyces astaci</name>
    <name type="common">Crayfish plague agent</name>
    <dbReference type="NCBI Taxonomy" id="112090"/>
    <lineage>
        <taxon>Eukaryota</taxon>
        <taxon>Sar</taxon>
        <taxon>Stramenopiles</taxon>
        <taxon>Oomycota</taxon>
        <taxon>Saprolegniomycetes</taxon>
        <taxon>Saprolegniales</taxon>
        <taxon>Verrucalvaceae</taxon>
        <taxon>Aphanomyces</taxon>
    </lineage>
</organism>
<name>A0A6A5A353_APHAT</name>
<dbReference type="InterPro" id="IPR013083">
    <property type="entry name" value="Znf_RING/FYVE/PHD"/>
</dbReference>
<evidence type="ECO:0000313" key="2">
    <source>
        <dbReference type="EMBL" id="KAF0721255.1"/>
    </source>
</evidence>
<dbReference type="SUPFAM" id="SSF55961">
    <property type="entry name" value="Bet v1-like"/>
    <property type="match status" value="1"/>
</dbReference>
<evidence type="ECO:0000313" key="3">
    <source>
        <dbReference type="Proteomes" id="UP000469452"/>
    </source>
</evidence>
<gene>
    <name evidence="2" type="ORF">AaE_010114</name>
</gene>
<dbReference type="AlphaFoldDB" id="A0A6A5A353"/>